<keyword evidence="3" id="KW-1133">Transmembrane helix</keyword>
<evidence type="ECO:0000259" key="5">
    <source>
        <dbReference type="PROSITE" id="PS52015"/>
    </source>
</evidence>
<sequence>MEKAEKGRESEVLAVLLQAVEKHKRYPRQGRRSGAEGTCTLMVQVGGDGRVVSCTLAKVSGRSVLDAAAKRLGEKLVGLDVGSSGALKVLIPVHYRLTDR</sequence>
<keyword evidence="4" id="KW-0472">Membrane</keyword>
<evidence type="ECO:0000256" key="3">
    <source>
        <dbReference type="ARBA" id="ARBA00022989"/>
    </source>
</evidence>
<dbReference type="EMBL" id="DYZA01000059">
    <property type="protein sequence ID" value="HJD96625.1"/>
    <property type="molecule type" value="Genomic_DNA"/>
</dbReference>
<protein>
    <submittedName>
        <fullName evidence="6">Energy transducer TonB</fullName>
    </submittedName>
</protein>
<dbReference type="Gene3D" id="3.30.1150.10">
    <property type="match status" value="1"/>
</dbReference>
<dbReference type="InterPro" id="IPR037682">
    <property type="entry name" value="TonB_C"/>
</dbReference>
<dbReference type="PROSITE" id="PS52015">
    <property type="entry name" value="TONB_CTD"/>
    <property type="match status" value="1"/>
</dbReference>
<accession>A0A921AVF4</accession>
<dbReference type="GO" id="GO:0055085">
    <property type="term" value="P:transmembrane transport"/>
    <property type="evidence" value="ECO:0007669"/>
    <property type="project" value="InterPro"/>
</dbReference>
<keyword evidence="2" id="KW-0812">Transmembrane</keyword>
<dbReference type="Pfam" id="PF03544">
    <property type="entry name" value="TonB_C"/>
    <property type="match status" value="1"/>
</dbReference>
<comment type="caution">
    <text evidence="6">The sequence shown here is derived from an EMBL/GenBank/DDBJ whole genome shotgun (WGS) entry which is preliminary data.</text>
</comment>
<evidence type="ECO:0000313" key="7">
    <source>
        <dbReference type="Proteomes" id="UP000698963"/>
    </source>
</evidence>
<feature type="domain" description="TonB C-terminal" evidence="5">
    <location>
        <begin position="11"/>
        <end position="100"/>
    </location>
</feature>
<dbReference type="GO" id="GO:0016020">
    <property type="term" value="C:membrane"/>
    <property type="evidence" value="ECO:0007669"/>
    <property type="project" value="UniProtKB-SubCell"/>
</dbReference>
<evidence type="ECO:0000256" key="2">
    <source>
        <dbReference type="ARBA" id="ARBA00022692"/>
    </source>
</evidence>
<gene>
    <name evidence="6" type="ORF">K8W16_03130</name>
</gene>
<reference evidence="6" key="1">
    <citation type="journal article" date="2021" name="PeerJ">
        <title>Extensive microbial diversity within the chicken gut microbiome revealed by metagenomics and culture.</title>
        <authorList>
            <person name="Gilroy R."/>
            <person name="Ravi A."/>
            <person name="Getino M."/>
            <person name="Pursley I."/>
            <person name="Horton D.L."/>
            <person name="Alikhan N.F."/>
            <person name="Baker D."/>
            <person name="Gharbi K."/>
            <person name="Hall N."/>
            <person name="Watson M."/>
            <person name="Adriaenssens E.M."/>
            <person name="Foster-Nyarko E."/>
            <person name="Jarju S."/>
            <person name="Secka A."/>
            <person name="Antonio M."/>
            <person name="Oren A."/>
            <person name="Chaudhuri R.R."/>
            <person name="La Ragione R."/>
            <person name="Hildebrand F."/>
            <person name="Pallen M.J."/>
        </authorList>
    </citation>
    <scope>NUCLEOTIDE SEQUENCE</scope>
    <source>
        <strain evidence="6">ChiGjej2B2-19336</strain>
    </source>
</reference>
<organism evidence="6 7">
    <name type="scientific">Mailhella massiliensis</name>
    <dbReference type="NCBI Taxonomy" id="1903261"/>
    <lineage>
        <taxon>Bacteria</taxon>
        <taxon>Pseudomonadati</taxon>
        <taxon>Thermodesulfobacteriota</taxon>
        <taxon>Desulfovibrionia</taxon>
        <taxon>Desulfovibrionales</taxon>
        <taxon>Desulfovibrionaceae</taxon>
        <taxon>Mailhella</taxon>
    </lineage>
</organism>
<dbReference type="InterPro" id="IPR006260">
    <property type="entry name" value="TonB/TolA_C"/>
</dbReference>
<dbReference type="SUPFAM" id="SSF74653">
    <property type="entry name" value="TolA/TonB C-terminal domain"/>
    <property type="match status" value="1"/>
</dbReference>
<evidence type="ECO:0000313" key="6">
    <source>
        <dbReference type="EMBL" id="HJD96625.1"/>
    </source>
</evidence>
<proteinExistence type="predicted"/>
<evidence type="ECO:0000256" key="4">
    <source>
        <dbReference type="ARBA" id="ARBA00023136"/>
    </source>
</evidence>
<evidence type="ECO:0000256" key="1">
    <source>
        <dbReference type="ARBA" id="ARBA00004167"/>
    </source>
</evidence>
<reference evidence="6" key="2">
    <citation type="submission" date="2021-09" db="EMBL/GenBank/DDBJ databases">
        <authorList>
            <person name="Gilroy R."/>
        </authorList>
    </citation>
    <scope>NUCLEOTIDE SEQUENCE</scope>
    <source>
        <strain evidence="6">ChiGjej2B2-19336</strain>
    </source>
</reference>
<dbReference type="NCBIfam" id="TIGR01352">
    <property type="entry name" value="tonB_Cterm"/>
    <property type="match status" value="1"/>
</dbReference>
<comment type="subcellular location">
    <subcellularLocation>
        <location evidence="1">Membrane</location>
        <topology evidence="1">Single-pass membrane protein</topology>
    </subcellularLocation>
</comment>
<name>A0A921AVF4_9BACT</name>
<dbReference type="AlphaFoldDB" id="A0A921AVF4"/>
<dbReference type="Proteomes" id="UP000698963">
    <property type="component" value="Unassembled WGS sequence"/>
</dbReference>